<dbReference type="InterPro" id="IPR002104">
    <property type="entry name" value="Integrase_catalytic"/>
</dbReference>
<name>E8X4Y3_GRATM</name>
<dbReference type="Gene3D" id="1.10.150.130">
    <property type="match status" value="1"/>
</dbReference>
<dbReference type="Proteomes" id="UP000000343">
    <property type="component" value="Chromosome"/>
</dbReference>
<dbReference type="CDD" id="cd00397">
    <property type="entry name" value="DNA_BRE_C"/>
    <property type="match status" value="1"/>
</dbReference>
<comment type="similarity">
    <text evidence="1">Belongs to the 'phage' integrase family.</text>
</comment>
<dbReference type="InterPro" id="IPR011010">
    <property type="entry name" value="DNA_brk_join_enz"/>
</dbReference>
<evidence type="ECO:0000259" key="7">
    <source>
        <dbReference type="PROSITE" id="PS51900"/>
    </source>
</evidence>
<dbReference type="PANTHER" id="PTHR30349">
    <property type="entry name" value="PHAGE INTEGRASE-RELATED"/>
    <property type="match status" value="1"/>
</dbReference>
<dbReference type="AlphaFoldDB" id="E8X4Y3"/>
<dbReference type="HOGENOM" id="CLU_027562_9_0_0"/>
<dbReference type="InterPro" id="IPR013762">
    <property type="entry name" value="Integrase-like_cat_sf"/>
</dbReference>
<dbReference type="KEGG" id="acm:AciX9_0085"/>
<evidence type="ECO:0000313" key="8">
    <source>
        <dbReference type="EMBL" id="ADW67175.1"/>
    </source>
</evidence>
<dbReference type="OrthoDB" id="9801717at2"/>
<dbReference type="InterPro" id="IPR050090">
    <property type="entry name" value="Tyrosine_recombinase_XerCD"/>
</dbReference>
<dbReference type="EMBL" id="CP002480">
    <property type="protein sequence ID" value="ADW67175.1"/>
    <property type="molecule type" value="Genomic_DNA"/>
</dbReference>
<evidence type="ECO:0000256" key="1">
    <source>
        <dbReference type="ARBA" id="ARBA00008857"/>
    </source>
</evidence>
<dbReference type="GO" id="GO:0006310">
    <property type="term" value="P:DNA recombination"/>
    <property type="evidence" value="ECO:0007669"/>
    <property type="project" value="UniProtKB-KW"/>
</dbReference>
<evidence type="ECO:0000313" key="9">
    <source>
        <dbReference type="Proteomes" id="UP000000343"/>
    </source>
</evidence>
<dbReference type="eggNOG" id="COG4974">
    <property type="taxonomic scope" value="Bacteria"/>
</dbReference>
<dbReference type="PROSITE" id="PS51900">
    <property type="entry name" value="CB"/>
    <property type="match status" value="1"/>
</dbReference>
<dbReference type="SUPFAM" id="SSF56349">
    <property type="entry name" value="DNA breaking-rejoining enzymes"/>
    <property type="match status" value="1"/>
</dbReference>
<dbReference type="Pfam" id="PF02899">
    <property type="entry name" value="Phage_int_SAM_1"/>
    <property type="match status" value="1"/>
</dbReference>
<organism evidence="9">
    <name type="scientific">Granulicella tundricola (strain ATCC BAA-1859 / DSM 23138 / MP5ACTX9)</name>
    <dbReference type="NCBI Taxonomy" id="1198114"/>
    <lineage>
        <taxon>Bacteria</taxon>
        <taxon>Pseudomonadati</taxon>
        <taxon>Acidobacteriota</taxon>
        <taxon>Terriglobia</taxon>
        <taxon>Terriglobales</taxon>
        <taxon>Acidobacteriaceae</taxon>
        <taxon>Granulicella</taxon>
    </lineage>
</organism>
<dbReference type="PaxDb" id="1198114-AciX9_0085"/>
<dbReference type="Pfam" id="PF00589">
    <property type="entry name" value="Phage_integrase"/>
    <property type="match status" value="1"/>
</dbReference>
<dbReference type="GO" id="GO:0003677">
    <property type="term" value="F:DNA binding"/>
    <property type="evidence" value="ECO:0007669"/>
    <property type="project" value="UniProtKB-UniRule"/>
</dbReference>
<keyword evidence="4" id="KW-0233">DNA recombination</keyword>
<dbReference type="STRING" id="1198114.AciX9_0085"/>
<dbReference type="RefSeq" id="WP_013578504.1">
    <property type="nucleotide sequence ID" value="NC_015064.1"/>
</dbReference>
<dbReference type="Gene3D" id="1.10.443.10">
    <property type="entry name" value="Intergrase catalytic core"/>
    <property type="match status" value="1"/>
</dbReference>
<dbReference type="InterPro" id="IPR044068">
    <property type="entry name" value="CB"/>
</dbReference>
<dbReference type="PANTHER" id="PTHR30349:SF41">
    <property type="entry name" value="INTEGRASE_RECOMBINASE PROTEIN MJ0367-RELATED"/>
    <property type="match status" value="1"/>
</dbReference>
<dbReference type="InterPro" id="IPR010998">
    <property type="entry name" value="Integrase_recombinase_N"/>
</dbReference>
<keyword evidence="9" id="KW-1185">Reference proteome</keyword>
<evidence type="ECO:0000256" key="5">
    <source>
        <dbReference type="PROSITE-ProRule" id="PRU01248"/>
    </source>
</evidence>
<reference evidence="9" key="1">
    <citation type="submission" date="2011-01" db="EMBL/GenBank/DDBJ databases">
        <title>Complete sequence of chromosome of Acidobacterium sp. MP5ACTX9.</title>
        <authorList>
            <consortium name="US DOE Joint Genome Institute"/>
            <person name="Lucas S."/>
            <person name="Copeland A."/>
            <person name="Lapidus A."/>
            <person name="Cheng J.-F."/>
            <person name="Goodwin L."/>
            <person name="Pitluck S."/>
            <person name="Teshima H."/>
            <person name="Detter J.C."/>
            <person name="Han C."/>
            <person name="Tapia R."/>
            <person name="Land M."/>
            <person name="Hauser L."/>
            <person name="Kyrpides N."/>
            <person name="Ivanova N."/>
            <person name="Ovchinnikova G."/>
            <person name="Pagani I."/>
            <person name="Rawat S.R."/>
            <person name="Mannisto M."/>
            <person name="Haggblom M.M."/>
            <person name="Woyke T."/>
        </authorList>
    </citation>
    <scope>NUCLEOTIDE SEQUENCE [LARGE SCALE GENOMIC DNA]</scope>
    <source>
        <strain evidence="9">MP5ACTX9</strain>
    </source>
</reference>
<keyword evidence="2" id="KW-0229">DNA integration</keyword>
<feature type="domain" description="Tyr recombinase" evidence="6">
    <location>
        <begin position="113"/>
        <end position="296"/>
    </location>
</feature>
<protein>
    <submittedName>
        <fullName evidence="8">Integrase family protein</fullName>
    </submittedName>
</protein>
<dbReference type="PROSITE" id="PS51898">
    <property type="entry name" value="TYR_RECOMBINASE"/>
    <property type="match status" value="1"/>
</dbReference>
<proteinExistence type="inferred from homology"/>
<gene>
    <name evidence="8" type="ordered locus">AciX9_0085</name>
</gene>
<evidence type="ECO:0000256" key="2">
    <source>
        <dbReference type="ARBA" id="ARBA00022908"/>
    </source>
</evidence>
<evidence type="ECO:0000256" key="3">
    <source>
        <dbReference type="ARBA" id="ARBA00023125"/>
    </source>
</evidence>
<evidence type="ECO:0000259" key="6">
    <source>
        <dbReference type="PROSITE" id="PS51898"/>
    </source>
</evidence>
<feature type="domain" description="Core-binding (CB)" evidence="7">
    <location>
        <begin position="1"/>
        <end position="91"/>
    </location>
</feature>
<keyword evidence="3 5" id="KW-0238">DNA-binding</keyword>
<evidence type="ECO:0000256" key="4">
    <source>
        <dbReference type="ARBA" id="ARBA00023172"/>
    </source>
</evidence>
<dbReference type="InterPro" id="IPR004107">
    <property type="entry name" value="Integrase_SAM-like_N"/>
</dbReference>
<sequence length="304" mass="34380">MNFEPFLEFYKNIKKVSDDTLAAYRSDLKHFGLFLATEHVDRITQIDHALIAKFITYMKISGKGKGGKVGLSDATIARRLAAVSSFFDYTRATTGRKLHNPIEDFSNRWKRNNKPKPVEEVVLEKLLSAITSPRDRVLINLFLATGLRLGEMEQLNRDTIVIEQHKGNGPNECFVIGTGEVEGKGGKIRTFMVSQQALIPYARYVNGRKDDHPALFISERKQRMSERAMQERLAHWCKVAGVSHTNVHRLRHTYGTRLVNAGMDILQLKELMGHSSVATTLNYAKIMDTTLARGYHAAMEFVNG</sequence>
<accession>E8X4Y3</accession>
<dbReference type="GO" id="GO:0015074">
    <property type="term" value="P:DNA integration"/>
    <property type="evidence" value="ECO:0007669"/>
    <property type="project" value="UniProtKB-KW"/>
</dbReference>